<accession>A0AA35ZF06</accession>
<dbReference type="AlphaFoldDB" id="A0AA35ZF06"/>
<evidence type="ECO:0000313" key="2">
    <source>
        <dbReference type="EMBL" id="CAI9290512.1"/>
    </source>
</evidence>
<protein>
    <submittedName>
        <fullName evidence="2">Uncharacterized protein</fullName>
    </submittedName>
</protein>
<reference evidence="2" key="1">
    <citation type="submission" date="2023-04" db="EMBL/GenBank/DDBJ databases">
        <authorList>
            <person name="Vijverberg K."/>
            <person name="Xiong W."/>
            <person name="Schranz E."/>
        </authorList>
    </citation>
    <scope>NUCLEOTIDE SEQUENCE</scope>
</reference>
<evidence type="ECO:0000313" key="3">
    <source>
        <dbReference type="Proteomes" id="UP001177003"/>
    </source>
</evidence>
<keyword evidence="3" id="KW-1185">Reference proteome</keyword>
<gene>
    <name evidence="2" type="ORF">LSALG_LOCUS29702</name>
</gene>
<feature type="region of interest" description="Disordered" evidence="1">
    <location>
        <begin position="35"/>
        <end position="70"/>
    </location>
</feature>
<proteinExistence type="predicted"/>
<name>A0AA35ZF06_LACSI</name>
<organism evidence="2 3">
    <name type="scientific">Lactuca saligna</name>
    <name type="common">Willowleaf lettuce</name>
    <dbReference type="NCBI Taxonomy" id="75948"/>
    <lineage>
        <taxon>Eukaryota</taxon>
        <taxon>Viridiplantae</taxon>
        <taxon>Streptophyta</taxon>
        <taxon>Embryophyta</taxon>
        <taxon>Tracheophyta</taxon>
        <taxon>Spermatophyta</taxon>
        <taxon>Magnoliopsida</taxon>
        <taxon>eudicotyledons</taxon>
        <taxon>Gunneridae</taxon>
        <taxon>Pentapetalae</taxon>
        <taxon>asterids</taxon>
        <taxon>campanulids</taxon>
        <taxon>Asterales</taxon>
        <taxon>Asteraceae</taxon>
        <taxon>Cichorioideae</taxon>
        <taxon>Cichorieae</taxon>
        <taxon>Lactucinae</taxon>
        <taxon>Lactuca</taxon>
    </lineage>
</organism>
<feature type="compositionally biased region" description="Low complexity" evidence="1">
    <location>
        <begin position="35"/>
        <end position="56"/>
    </location>
</feature>
<dbReference type="EMBL" id="OX465082">
    <property type="protein sequence ID" value="CAI9290512.1"/>
    <property type="molecule type" value="Genomic_DNA"/>
</dbReference>
<sequence>MSTGPASLDSSNCGPPISTHVTGCTLCQDVIEPIPSSAATPSVPSPSPSVGSHSSTEQTHHPMITRGKAGNQPQFITSCISSLNHELSIKDLDELSYFLGLVVIYTNDDPRDTYTKFTFGQSSEERRSKKGLLHLRIQGEVFLDILPATFRLNCVVGGMTQAPLTPVDNPAVYHHYPALPFVTITFCHHLHPTASSSHHKQTPIFYSPISMLENHATPPPVGLPMATISNISNGGLL</sequence>
<evidence type="ECO:0000256" key="1">
    <source>
        <dbReference type="SAM" id="MobiDB-lite"/>
    </source>
</evidence>
<dbReference type="Proteomes" id="UP001177003">
    <property type="component" value="Chromosome 6"/>
</dbReference>